<evidence type="ECO:0000256" key="16">
    <source>
        <dbReference type="SAM" id="Phobius"/>
    </source>
</evidence>
<gene>
    <name evidence="19" type="ORF">C7389_10560</name>
</gene>
<dbReference type="InterPro" id="IPR036097">
    <property type="entry name" value="HisK_dim/P_sf"/>
</dbReference>
<dbReference type="InterPro" id="IPR050980">
    <property type="entry name" value="2C_sensor_his_kinase"/>
</dbReference>
<proteinExistence type="predicted"/>
<sequence>MRRLLPDSVFGRLFGLVTLALVASHLIAAALLVFIAPPAFRGPPPRFEGSDMRPPEARQDGQPPGPRGGDGAEPRPFDPDGPPRALPGAPLGLWVGLTIQFIAVTLAAGIGARMIARPIQQLANAAARLGDNLNSPPVAEQGPEEARQAARVFNHMQNRIRAQLEERERFLAAVSHDLRTPLTRMKLRIEAPVDEENRGRLREDIAEMAAMLDATLGYLRGEAHSEPWQLLDVQALADSVAEDAREHGAEVEVRGTARPIQGQPTALRRCLDNLVDNAVRYGQRATIVLDDQPTQLVVEVRDQGPGIPENRIAQVMEPFVRLEGSRNRNSGGVGLGLSIARDAARRNGGELVLRNAAEGGLIARLALPRQS</sequence>
<comment type="catalytic activity">
    <reaction evidence="1">
        <text>ATP + protein L-histidine = ADP + protein N-phospho-L-histidine.</text>
        <dbReference type="EC" id="2.7.13.3"/>
    </reaction>
</comment>
<keyword evidence="12 16" id="KW-1133">Transmembrane helix</keyword>
<feature type="region of interest" description="Disordered" evidence="15">
    <location>
        <begin position="45"/>
        <end position="85"/>
    </location>
</feature>
<evidence type="ECO:0000256" key="7">
    <source>
        <dbReference type="ARBA" id="ARBA00022679"/>
    </source>
</evidence>
<dbReference type="InterPro" id="IPR036890">
    <property type="entry name" value="HATPase_C_sf"/>
</dbReference>
<evidence type="ECO:0000256" key="4">
    <source>
        <dbReference type="ARBA" id="ARBA00022475"/>
    </source>
</evidence>
<organism evidence="19 20">
    <name type="scientific">Azoarcus indigens</name>
    <dbReference type="NCBI Taxonomy" id="29545"/>
    <lineage>
        <taxon>Bacteria</taxon>
        <taxon>Pseudomonadati</taxon>
        <taxon>Pseudomonadota</taxon>
        <taxon>Betaproteobacteria</taxon>
        <taxon>Rhodocyclales</taxon>
        <taxon>Zoogloeaceae</taxon>
        <taxon>Azoarcus</taxon>
    </lineage>
</organism>
<dbReference type="InterPro" id="IPR004358">
    <property type="entry name" value="Sig_transdc_His_kin-like_C"/>
</dbReference>
<dbReference type="RefSeq" id="WP_133589953.1">
    <property type="nucleotide sequence ID" value="NZ_SNVV01000005.1"/>
</dbReference>
<dbReference type="PANTHER" id="PTHR44936:SF5">
    <property type="entry name" value="SENSOR HISTIDINE KINASE ENVZ"/>
    <property type="match status" value="1"/>
</dbReference>
<comment type="caution">
    <text evidence="19">The sequence shown here is derived from an EMBL/GenBank/DDBJ whole genome shotgun (WGS) entry which is preliminary data.</text>
</comment>
<dbReference type="EMBL" id="SNVV01000005">
    <property type="protein sequence ID" value="TDN53387.1"/>
    <property type="molecule type" value="Genomic_DNA"/>
</dbReference>
<protein>
    <recommendedName>
        <fullName evidence="3">histidine kinase</fullName>
        <ecNumber evidence="3">2.7.13.3</ecNumber>
    </recommendedName>
</protein>
<dbReference type="Pfam" id="PF02518">
    <property type="entry name" value="HATPase_c"/>
    <property type="match status" value="1"/>
</dbReference>
<evidence type="ECO:0000256" key="14">
    <source>
        <dbReference type="ARBA" id="ARBA00023136"/>
    </source>
</evidence>
<dbReference type="AlphaFoldDB" id="A0A4R6E648"/>
<evidence type="ECO:0000313" key="19">
    <source>
        <dbReference type="EMBL" id="TDN53387.1"/>
    </source>
</evidence>
<dbReference type="CDD" id="cd00082">
    <property type="entry name" value="HisKA"/>
    <property type="match status" value="1"/>
</dbReference>
<dbReference type="Proteomes" id="UP000295129">
    <property type="component" value="Unassembled WGS sequence"/>
</dbReference>
<dbReference type="SMART" id="SM00388">
    <property type="entry name" value="HisKA"/>
    <property type="match status" value="1"/>
</dbReference>
<name>A0A4R6E648_9RHOO</name>
<feature type="domain" description="HAMP" evidence="18">
    <location>
        <begin position="113"/>
        <end position="165"/>
    </location>
</feature>
<dbReference type="GO" id="GO:0000155">
    <property type="term" value="F:phosphorelay sensor kinase activity"/>
    <property type="evidence" value="ECO:0007669"/>
    <property type="project" value="InterPro"/>
</dbReference>
<evidence type="ECO:0000256" key="12">
    <source>
        <dbReference type="ARBA" id="ARBA00022989"/>
    </source>
</evidence>
<keyword evidence="14 16" id="KW-0472">Membrane</keyword>
<dbReference type="InterPro" id="IPR005467">
    <property type="entry name" value="His_kinase_dom"/>
</dbReference>
<dbReference type="GO" id="GO:0005524">
    <property type="term" value="F:ATP binding"/>
    <property type="evidence" value="ECO:0007669"/>
    <property type="project" value="UniProtKB-KW"/>
</dbReference>
<feature type="domain" description="Histidine kinase" evidence="17">
    <location>
        <begin position="173"/>
        <end position="371"/>
    </location>
</feature>
<feature type="compositionally biased region" description="Basic and acidic residues" evidence="15">
    <location>
        <begin position="48"/>
        <end position="59"/>
    </location>
</feature>
<evidence type="ECO:0000256" key="15">
    <source>
        <dbReference type="SAM" id="MobiDB-lite"/>
    </source>
</evidence>
<keyword evidence="5" id="KW-0997">Cell inner membrane</keyword>
<dbReference type="PRINTS" id="PR00344">
    <property type="entry name" value="BCTRLSENSOR"/>
</dbReference>
<evidence type="ECO:0000256" key="6">
    <source>
        <dbReference type="ARBA" id="ARBA00022553"/>
    </source>
</evidence>
<reference evidence="19 20" key="1">
    <citation type="submission" date="2019-03" db="EMBL/GenBank/DDBJ databases">
        <title>Genomic Encyclopedia of Type Strains, Phase IV (KMG-IV): sequencing the most valuable type-strain genomes for metagenomic binning, comparative biology and taxonomic classification.</title>
        <authorList>
            <person name="Goeker M."/>
        </authorList>
    </citation>
    <scope>NUCLEOTIDE SEQUENCE [LARGE SCALE GENOMIC DNA]</scope>
    <source>
        <strain evidence="19 20">DSM 12121</strain>
    </source>
</reference>
<dbReference type="SMART" id="SM00304">
    <property type="entry name" value="HAMP"/>
    <property type="match status" value="1"/>
</dbReference>
<feature type="transmembrane region" description="Helical" evidence="16">
    <location>
        <begin position="91"/>
        <end position="112"/>
    </location>
</feature>
<evidence type="ECO:0000256" key="10">
    <source>
        <dbReference type="ARBA" id="ARBA00022777"/>
    </source>
</evidence>
<keyword evidence="11" id="KW-0067">ATP-binding</keyword>
<dbReference type="GO" id="GO:0005886">
    <property type="term" value="C:plasma membrane"/>
    <property type="evidence" value="ECO:0007669"/>
    <property type="project" value="UniProtKB-SubCell"/>
</dbReference>
<dbReference type="Gene3D" id="1.10.287.130">
    <property type="match status" value="1"/>
</dbReference>
<accession>A0A4R6E648</accession>
<dbReference type="PROSITE" id="PS50885">
    <property type="entry name" value="HAMP"/>
    <property type="match status" value="1"/>
</dbReference>
<evidence type="ECO:0000313" key="20">
    <source>
        <dbReference type="Proteomes" id="UP000295129"/>
    </source>
</evidence>
<dbReference type="SUPFAM" id="SSF47384">
    <property type="entry name" value="Homodimeric domain of signal transducing histidine kinase"/>
    <property type="match status" value="1"/>
</dbReference>
<keyword evidence="6" id="KW-0597">Phosphoprotein</keyword>
<dbReference type="Gene3D" id="3.30.565.10">
    <property type="entry name" value="Histidine kinase-like ATPase, C-terminal domain"/>
    <property type="match status" value="1"/>
</dbReference>
<evidence type="ECO:0000256" key="8">
    <source>
        <dbReference type="ARBA" id="ARBA00022692"/>
    </source>
</evidence>
<keyword evidence="9" id="KW-0547">Nucleotide-binding</keyword>
<keyword evidence="13" id="KW-0902">Two-component regulatory system</keyword>
<feature type="transmembrane region" description="Helical" evidence="16">
    <location>
        <begin position="12"/>
        <end position="36"/>
    </location>
</feature>
<evidence type="ECO:0000256" key="9">
    <source>
        <dbReference type="ARBA" id="ARBA00022741"/>
    </source>
</evidence>
<evidence type="ECO:0000256" key="13">
    <source>
        <dbReference type="ARBA" id="ARBA00023012"/>
    </source>
</evidence>
<keyword evidence="20" id="KW-1185">Reference proteome</keyword>
<dbReference type="EC" id="2.7.13.3" evidence="3"/>
<dbReference type="CDD" id="cd06225">
    <property type="entry name" value="HAMP"/>
    <property type="match status" value="1"/>
</dbReference>
<dbReference type="PROSITE" id="PS50109">
    <property type="entry name" value="HIS_KIN"/>
    <property type="match status" value="1"/>
</dbReference>
<dbReference type="SUPFAM" id="SSF55874">
    <property type="entry name" value="ATPase domain of HSP90 chaperone/DNA topoisomerase II/histidine kinase"/>
    <property type="match status" value="1"/>
</dbReference>
<dbReference type="Pfam" id="PF00672">
    <property type="entry name" value="HAMP"/>
    <property type="match status" value="1"/>
</dbReference>
<keyword evidence="7" id="KW-0808">Transferase</keyword>
<dbReference type="Pfam" id="PF00512">
    <property type="entry name" value="HisKA"/>
    <property type="match status" value="1"/>
</dbReference>
<dbReference type="InterPro" id="IPR003594">
    <property type="entry name" value="HATPase_dom"/>
</dbReference>
<keyword evidence="10 19" id="KW-0418">Kinase</keyword>
<dbReference type="OrthoDB" id="9804645at2"/>
<dbReference type="PANTHER" id="PTHR44936">
    <property type="entry name" value="SENSOR PROTEIN CREC"/>
    <property type="match status" value="1"/>
</dbReference>
<evidence type="ECO:0000256" key="1">
    <source>
        <dbReference type="ARBA" id="ARBA00000085"/>
    </source>
</evidence>
<evidence type="ECO:0000259" key="17">
    <source>
        <dbReference type="PROSITE" id="PS50109"/>
    </source>
</evidence>
<keyword evidence="8 16" id="KW-0812">Transmembrane</keyword>
<evidence type="ECO:0000259" key="18">
    <source>
        <dbReference type="PROSITE" id="PS50885"/>
    </source>
</evidence>
<comment type="subcellular location">
    <subcellularLocation>
        <location evidence="2">Cell inner membrane</location>
        <topology evidence="2">Multi-pass membrane protein</topology>
    </subcellularLocation>
</comment>
<evidence type="ECO:0000256" key="5">
    <source>
        <dbReference type="ARBA" id="ARBA00022519"/>
    </source>
</evidence>
<dbReference type="InterPro" id="IPR003661">
    <property type="entry name" value="HisK_dim/P_dom"/>
</dbReference>
<dbReference type="InterPro" id="IPR003660">
    <property type="entry name" value="HAMP_dom"/>
</dbReference>
<dbReference type="SMART" id="SM00387">
    <property type="entry name" value="HATPase_c"/>
    <property type="match status" value="1"/>
</dbReference>
<evidence type="ECO:0000256" key="11">
    <source>
        <dbReference type="ARBA" id="ARBA00022840"/>
    </source>
</evidence>
<evidence type="ECO:0000256" key="3">
    <source>
        <dbReference type="ARBA" id="ARBA00012438"/>
    </source>
</evidence>
<evidence type="ECO:0000256" key="2">
    <source>
        <dbReference type="ARBA" id="ARBA00004429"/>
    </source>
</evidence>
<keyword evidence="4" id="KW-1003">Cell membrane</keyword>